<evidence type="ECO:0000256" key="1">
    <source>
        <dbReference type="SAM" id="MobiDB-lite"/>
    </source>
</evidence>
<reference evidence="2 3" key="1">
    <citation type="journal article" date="2018" name="G3 (Bethesda)">
        <title>Phylogenetic and Phylogenomic Definition of Rhizopus Species.</title>
        <authorList>
            <person name="Gryganskyi A.P."/>
            <person name="Golan J."/>
            <person name="Dolatabadi S."/>
            <person name="Mondo S."/>
            <person name="Robb S."/>
            <person name="Idnurm A."/>
            <person name="Muszewska A."/>
            <person name="Steczkiewicz K."/>
            <person name="Masonjones S."/>
            <person name="Liao H.L."/>
            <person name="Gajdeczka M.T."/>
            <person name="Anike F."/>
            <person name="Vuek A."/>
            <person name="Anishchenko I.M."/>
            <person name="Voigt K."/>
            <person name="de Hoog G.S."/>
            <person name="Smith M.E."/>
            <person name="Heitman J."/>
            <person name="Vilgalys R."/>
            <person name="Stajich J.E."/>
        </authorList>
    </citation>
    <scope>NUCLEOTIDE SEQUENCE [LARGE SCALE GENOMIC DNA]</scope>
    <source>
        <strain evidence="2 3">LSU 92-RS-03</strain>
    </source>
</reference>
<accession>A0A367IIT3</accession>
<feature type="compositionally biased region" description="Basic and acidic residues" evidence="1">
    <location>
        <begin position="174"/>
        <end position="194"/>
    </location>
</feature>
<protein>
    <submittedName>
        <fullName evidence="2">Uncharacterized protein</fullName>
    </submittedName>
</protein>
<name>A0A367IIT3_RHIST</name>
<keyword evidence="3" id="KW-1185">Reference proteome</keyword>
<dbReference type="EMBL" id="PJQM01007934">
    <property type="protein sequence ID" value="RCH77579.1"/>
    <property type="molecule type" value="Genomic_DNA"/>
</dbReference>
<feature type="region of interest" description="Disordered" evidence="1">
    <location>
        <begin position="53"/>
        <end position="296"/>
    </location>
</feature>
<feature type="non-terminal residue" evidence="2">
    <location>
        <position position="296"/>
    </location>
</feature>
<feature type="compositionally biased region" description="Low complexity" evidence="1">
    <location>
        <begin position="102"/>
        <end position="115"/>
    </location>
</feature>
<organism evidence="2 3">
    <name type="scientific">Rhizopus stolonifer</name>
    <name type="common">Rhizopus nigricans</name>
    <dbReference type="NCBI Taxonomy" id="4846"/>
    <lineage>
        <taxon>Eukaryota</taxon>
        <taxon>Fungi</taxon>
        <taxon>Fungi incertae sedis</taxon>
        <taxon>Mucoromycota</taxon>
        <taxon>Mucoromycotina</taxon>
        <taxon>Mucoromycetes</taxon>
        <taxon>Mucorales</taxon>
        <taxon>Mucorineae</taxon>
        <taxon>Rhizopodaceae</taxon>
        <taxon>Rhizopus</taxon>
    </lineage>
</organism>
<evidence type="ECO:0000313" key="3">
    <source>
        <dbReference type="Proteomes" id="UP000253551"/>
    </source>
</evidence>
<gene>
    <name evidence="2" type="ORF">CU098_001136</name>
</gene>
<dbReference type="AlphaFoldDB" id="A0A367IIT3"/>
<evidence type="ECO:0000313" key="2">
    <source>
        <dbReference type="EMBL" id="RCH77579.1"/>
    </source>
</evidence>
<proteinExistence type="predicted"/>
<dbReference type="Proteomes" id="UP000253551">
    <property type="component" value="Unassembled WGS sequence"/>
</dbReference>
<dbReference type="OrthoDB" id="1104827at2759"/>
<feature type="non-terminal residue" evidence="2">
    <location>
        <position position="1"/>
    </location>
</feature>
<comment type="caution">
    <text evidence="2">The sequence shown here is derived from an EMBL/GenBank/DDBJ whole genome shotgun (WGS) entry which is preliminary data.</text>
</comment>
<feature type="compositionally biased region" description="Polar residues" evidence="1">
    <location>
        <begin position="267"/>
        <end position="279"/>
    </location>
</feature>
<feature type="compositionally biased region" description="Basic and acidic residues" evidence="1">
    <location>
        <begin position="116"/>
        <end position="165"/>
    </location>
</feature>
<sequence length="296" mass="32744">AKVEYLEKDLHLSKQTNTMLRVFFKSTEERYKSELTDTETKMRKLHDLVRNLTEYGKPTPKRRSLRTSTTQPKEQPVQKNALIKPSAATTTQTIKRSLTPKIVQSGQVSSTSSSKSDTKKIDLGKKNSVDLGKKNSVDLGKKNSVDLGKKNSVDLGKKNSVDLGKKTSPSSLDSGKKNSADATTKRTDPVKKADVISSAKKNSIDAGKKRRDKKNLTEDGAEEEDKQVDGMRQSLRSKIGSFVRRSSQDQVSKKRVNSTDLGRHKSSTQSSVITRSNKTVPEKEVISLGVVPEDQP</sequence>
<feature type="compositionally biased region" description="Polar residues" evidence="1">
    <location>
        <begin position="87"/>
        <end position="96"/>
    </location>
</feature>